<evidence type="ECO:0000313" key="1">
    <source>
        <dbReference type="EMBL" id="XBH15648.1"/>
    </source>
</evidence>
<accession>A0AAU7DEF1</accession>
<name>A0AAU7DEF1_9BACT</name>
<reference evidence="1" key="1">
    <citation type="submission" date="2023-03" db="EMBL/GenBank/DDBJ databases">
        <title>Edaphobacter sp.</title>
        <authorList>
            <person name="Huber K.J."/>
            <person name="Papendorf J."/>
            <person name="Pilke C."/>
            <person name="Bunk B."/>
            <person name="Sproeer C."/>
            <person name="Pester M."/>
        </authorList>
    </citation>
    <scope>NUCLEOTIDE SEQUENCE</scope>
    <source>
        <strain evidence="1">DSM 110680</strain>
    </source>
</reference>
<dbReference type="EMBL" id="CP121196">
    <property type="protein sequence ID" value="XBH15648.1"/>
    <property type="molecule type" value="Genomic_DNA"/>
</dbReference>
<sequence>MSVEAKMWPFIQYVATLAIVCIVAAAQTPTLKTRTREDREREFQASHRIVLNVQVTDAAGKPVTDLDAKDFAIFDNHEPRKLVAFHAIDGEAMNDATEVIILLDAVNSTTQALEAEKAGIFKYFAQSHSALPYPTSFVLWSNGHLKATGATKDRNAVGKAFVSMTKNLHSNACAPVDGSAAKAAEAAGTPGQNEVGPHAADVANCLQVHFKDSLAALDGIAEQQRHVGGRTIFVWVGAGWPLPSDIDFAQLSPKARKSYSDELVNILNDLRASQVTLDALGVHDPNLSAELTRVDQQTLPAGAASPLSAGPSSLGLPILARQTGGRVMSNSNDISADLGKLFDDADWYYALSFNPPPASNGVELRSLEVKISRPGLNIRTMTGYYTEPF</sequence>
<dbReference type="NCBIfam" id="TIGR03436">
    <property type="entry name" value="acidobact_VWFA"/>
    <property type="match status" value="1"/>
</dbReference>
<gene>
    <name evidence="1" type="ORF">P8935_13825</name>
</gene>
<protein>
    <submittedName>
        <fullName evidence="1">VWA domain-containing protein</fullName>
    </submittedName>
</protein>
<dbReference type="AlphaFoldDB" id="A0AAU7DEF1"/>
<dbReference type="InterPro" id="IPR017802">
    <property type="entry name" value="VWFA-rel_acidobac-type"/>
</dbReference>
<organism evidence="1">
    <name type="scientific">Telmatobacter sp. DSM 110680</name>
    <dbReference type="NCBI Taxonomy" id="3036704"/>
    <lineage>
        <taxon>Bacteria</taxon>
        <taxon>Pseudomonadati</taxon>
        <taxon>Acidobacteriota</taxon>
        <taxon>Terriglobia</taxon>
        <taxon>Terriglobales</taxon>
        <taxon>Acidobacteriaceae</taxon>
        <taxon>Telmatobacter</taxon>
    </lineage>
</organism>
<proteinExistence type="predicted"/>
<dbReference type="RefSeq" id="WP_348260882.1">
    <property type="nucleotide sequence ID" value="NZ_CP121196.1"/>
</dbReference>